<dbReference type="EMBL" id="JALJEJ010000003">
    <property type="protein sequence ID" value="MCJ8209577.1"/>
    <property type="molecule type" value="Genomic_DNA"/>
</dbReference>
<dbReference type="RefSeq" id="WP_245129413.1">
    <property type="nucleotide sequence ID" value="NZ_JALJEJ010000003.1"/>
</dbReference>
<dbReference type="NCBIfam" id="TIGR04056">
    <property type="entry name" value="OMP_RagA_SusC"/>
    <property type="match status" value="1"/>
</dbReference>
<dbReference type="AlphaFoldDB" id="A0A9X1X1R1"/>
<dbReference type="InterPro" id="IPR023997">
    <property type="entry name" value="TonB-dep_OMP_SusC/RagA_CS"/>
</dbReference>
<protein>
    <submittedName>
        <fullName evidence="3">TonB-dependent receptor</fullName>
    </submittedName>
</protein>
<evidence type="ECO:0000313" key="4">
    <source>
        <dbReference type="Proteomes" id="UP001139450"/>
    </source>
</evidence>
<keyword evidence="1" id="KW-0812">Transmembrane</keyword>
<dbReference type="Gene3D" id="2.60.40.1120">
    <property type="entry name" value="Carboxypeptidase-like, regulatory domain"/>
    <property type="match status" value="1"/>
</dbReference>
<dbReference type="Pfam" id="PF07715">
    <property type="entry name" value="Plug"/>
    <property type="match status" value="1"/>
</dbReference>
<dbReference type="NCBIfam" id="TIGR04057">
    <property type="entry name" value="SusC_RagA_signa"/>
    <property type="match status" value="1"/>
</dbReference>
<organism evidence="3 4">
    <name type="scientific">Mucilaginibacter straminoryzae</name>
    <dbReference type="NCBI Taxonomy" id="2932774"/>
    <lineage>
        <taxon>Bacteria</taxon>
        <taxon>Pseudomonadati</taxon>
        <taxon>Bacteroidota</taxon>
        <taxon>Sphingobacteriia</taxon>
        <taxon>Sphingobacteriales</taxon>
        <taxon>Sphingobacteriaceae</taxon>
        <taxon>Mucilaginibacter</taxon>
    </lineage>
</organism>
<dbReference type="SUPFAM" id="SSF49464">
    <property type="entry name" value="Carboxypeptidase regulatory domain-like"/>
    <property type="match status" value="1"/>
</dbReference>
<evidence type="ECO:0000256" key="1">
    <source>
        <dbReference type="PROSITE-ProRule" id="PRU01360"/>
    </source>
</evidence>
<dbReference type="InterPro" id="IPR008969">
    <property type="entry name" value="CarboxyPept-like_regulatory"/>
</dbReference>
<keyword evidence="4" id="KW-1185">Reference proteome</keyword>
<dbReference type="GO" id="GO:0009279">
    <property type="term" value="C:cell outer membrane"/>
    <property type="evidence" value="ECO:0007669"/>
    <property type="project" value="UniProtKB-SubCell"/>
</dbReference>
<feature type="domain" description="TonB-dependent receptor plug" evidence="2">
    <location>
        <begin position="228"/>
        <end position="332"/>
    </location>
</feature>
<dbReference type="Gene3D" id="2.170.130.10">
    <property type="entry name" value="TonB-dependent receptor, plug domain"/>
    <property type="match status" value="1"/>
</dbReference>
<evidence type="ECO:0000259" key="2">
    <source>
        <dbReference type="Pfam" id="PF07715"/>
    </source>
</evidence>
<comment type="subcellular location">
    <subcellularLocation>
        <location evidence="1">Cell outer membrane</location>
        <topology evidence="1">Multi-pass membrane protein</topology>
    </subcellularLocation>
</comment>
<dbReference type="InterPro" id="IPR012910">
    <property type="entry name" value="Plug_dom"/>
</dbReference>
<proteinExistence type="inferred from homology"/>
<dbReference type="Proteomes" id="UP001139450">
    <property type="component" value="Unassembled WGS sequence"/>
</dbReference>
<sequence>MKNIVPSNWAQKLILFMKVSTLVLSVILFTTLNVSATVSMAQEVLNKRVTINLKSERLSEALDDISAATNVKFTYNGTVTNSRVKVSVTAKNQQLGELLEQLLQKVPFTYTVLDDEILIKFDLKKQNQLNAQRILTGKVIDEKGQVLPGVTVKVKGTDRGAITDIRGNYQVQINDNTEVLVFSFVGYKTQEITVGDQKVVDVKLEPAPQSELKEVAVVAYGTQRKISLIGAQSTVDVEDLKQPVASVTSLLAGRVSGVVGIQRSGLPGKDGADIYIRGMSNFVSSTNISPLIMVDGVERSINNIDIEDIQSFTILKDASATAVYGVRGANGVVLVQTKRGKAGKPKINADYYEGVGSFTKIPKMADGNTYMNMVNEALTTRGQAAKYTQDYINNTVSGKAPLLYPDVNWVDELFKTYNRQRRANLHVTGGVPSATYYVSTSYFNQTGLLNTDNLQTYNSGISYNRYNFVTNLDLQITKTTKLAVGARGFVGKGNYPSQDPSTIFSYALTVPPVEYPKIYPGNIVPGKTANGSEPNPYGQLTQTGYSTEYNSQINSQMNLTQDLSFWVPGLNFNTLFSYDTGNGYTIKRSKDPDTYLADSNKPYNADGTLNLVKTYTGSGNFLNFSSNSSGSYAIYWQSSLNYDHTFGKHHVGGLLLYNQREVTNYPASSYISFIPHRERGYAARGTYSFKDRYFAEVNLGYNGSENFAPEHRYGLFPAFGIGWLLSEEPFFKSLKPTLSMFKLRYSDGLVGYDDSGGPRFGYMTVLNNSSAGYTYGLNRNGISGIAVDTYGVNSKWAKSHKQNLGVDLSLFNKINLTADAFKEHRTGVMMQRTNIPTFVGLTTPPFGNIGVIDNKGIDATLTGDVNIGKFLLNLRGTVTYSKSKIIENDQPTPPYPWMNTRGTTPTAVFGYIADGLFTSQAEIDRSAVPGDKSKVKPGDIKYRDLNGDGLINAYDKTKISDGDFPALVFGFGFNAQYKNFYLNTFFQGAGKTTRLLYGTAIQPFSTNNGISNAYANITDRWTPENPSQNVFYPRLAYGEAENANNTPFSTWWLKDISYIRLKTLDFGYNLPKTFLSNLGVKSSTVYLEGYNLLTFSSFKLWDPELGTLNGTAYPNVKTLVLGVKFQFN</sequence>
<name>A0A9X1X1R1_9SPHI</name>
<gene>
    <name evidence="3" type="ORF">MUY27_07640</name>
</gene>
<keyword evidence="1" id="KW-0813">Transport</keyword>
<dbReference type="Pfam" id="PF13715">
    <property type="entry name" value="CarbopepD_reg_2"/>
    <property type="match status" value="1"/>
</dbReference>
<reference evidence="3" key="1">
    <citation type="submission" date="2022-04" db="EMBL/GenBank/DDBJ databases">
        <title>Mucilaginibacter sp. RS28 isolated from freshwater.</title>
        <authorList>
            <person name="Ko S.-R."/>
        </authorList>
    </citation>
    <scope>NUCLEOTIDE SEQUENCE</scope>
    <source>
        <strain evidence="3">RS28</strain>
    </source>
</reference>
<comment type="caution">
    <text evidence="3">The sequence shown here is derived from an EMBL/GenBank/DDBJ whole genome shotgun (WGS) entry which is preliminary data.</text>
</comment>
<dbReference type="InterPro" id="IPR023996">
    <property type="entry name" value="TonB-dep_OMP_SusC/RagA"/>
</dbReference>
<accession>A0A9X1X1R1</accession>
<keyword evidence="1" id="KW-1134">Transmembrane beta strand</keyword>
<evidence type="ECO:0000313" key="3">
    <source>
        <dbReference type="EMBL" id="MCJ8209577.1"/>
    </source>
</evidence>
<keyword evidence="3" id="KW-0675">Receptor</keyword>
<dbReference type="InterPro" id="IPR037066">
    <property type="entry name" value="Plug_dom_sf"/>
</dbReference>
<dbReference type="Gene3D" id="3.55.50.30">
    <property type="match status" value="1"/>
</dbReference>
<keyword evidence="1" id="KW-0472">Membrane</keyword>
<comment type="similarity">
    <text evidence="1">Belongs to the TonB-dependent receptor family.</text>
</comment>
<keyword evidence="1" id="KW-0998">Cell outer membrane</keyword>
<dbReference type="FunFam" id="2.170.130.10:FF:000003">
    <property type="entry name" value="SusC/RagA family TonB-linked outer membrane protein"/>
    <property type="match status" value="1"/>
</dbReference>
<dbReference type="PROSITE" id="PS52016">
    <property type="entry name" value="TONB_DEPENDENT_REC_3"/>
    <property type="match status" value="1"/>
</dbReference>
<dbReference type="InterPro" id="IPR039426">
    <property type="entry name" value="TonB-dep_rcpt-like"/>
</dbReference>
<dbReference type="SUPFAM" id="SSF56935">
    <property type="entry name" value="Porins"/>
    <property type="match status" value="1"/>
</dbReference>